<organism evidence="2 3">
    <name type="scientific">Frankliniella fusca</name>
    <dbReference type="NCBI Taxonomy" id="407009"/>
    <lineage>
        <taxon>Eukaryota</taxon>
        <taxon>Metazoa</taxon>
        <taxon>Ecdysozoa</taxon>
        <taxon>Arthropoda</taxon>
        <taxon>Hexapoda</taxon>
        <taxon>Insecta</taxon>
        <taxon>Pterygota</taxon>
        <taxon>Neoptera</taxon>
        <taxon>Paraneoptera</taxon>
        <taxon>Thysanoptera</taxon>
        <taxon>Terebrantia</taxon>
        <taxon>Thripoidea</taxon>
        <taxon>Thripidae</taxon>
        <taxon>Frankliniella</taxon>
    </lineage>
</organism>
<keyword evidence="3" id="KW-1185">Reference proteome</keyword>
<reference evidence="2" key="1">
    <citation type="submission" date="2021-07" db="EMBL/GenBank/DDBJ databases">
        <authorList>
            <person name="Catto M.A."/>
            <person name="Jacobson A."/>
            <person name="Kennedy G."/>
            <person name="Labadie P."/>
            <person name="Hunt B.G."/>
            <person name="Srinivasan R."/>
        </authorList>
    </citation>
    <scope>NUCLEOTIDE SEQUENCE</scope>
    <source>
        <strain evidence="2">PL_HMW_Pooled</strain>
        <tissue evidence="2">Head</tissue>
    </source>
</reference>
<feature type="compositionally biased region" description="Low complexity" evidence="1">
    <location>
        <begin position="363"/>
        <end position="379"/>
    </location>
</feature>
<accession>A0AAE1HVX5</accession>
<feature type="compositionally biased region" description="Pro residues" evidence="1">
    <location>
        <begin position="289"/>
        <end position="301"/>
    </location>
</feature>
<feature type="region of interest" description="Disordered" evidence="1">
    <location>
        <begin position="230"/>
        <end position="394"/>
    </location>
</feature>
<proteinExistence type="predicted"/>
<gene>
    <name evidence="2" type="ORF">KUF71_016666</name>
</gene>
<feature type="compositionally biased region" description="Polar residues" evidence="1">
    <location>
        <begin position="310"/>
        <end position="319"/>
    </location>
</feature>
<evidence type="ECO:0000313" key="2">
    <source>
        <dbReference type="EMBL" id="KAK3928419.1"/>
    </source>
</evidence>
<reference evidence="2" key="2">
    <citation type="journal article" date="2023" name="BMC Genomics">
        <title>Pest status, molecular evolution, and epigenetic factors derived from the genome assembly of Frankliniella fusca, a thysanopteran phytovirus vector.</title>
        <authorList>
            <person name="Catto M.A."/>
            <person name="Labadie P.E."/>
            <person name="Jacobson A.L."/>
            <person name="Kennedy G.G."/>
            <person name="Srinivasan R."/>
            <person name="Hunt B.G."/>
        </authorList>
    </citation>
    <scope>NUCLEOTIDE SEQUENCE</scope>
    <source>
        <strain evidence="2">PL_HMW_Pooled</strain>
    </source>
</reference>
<feature type="compositionally biased region" description="Low complexity" evidence="1">
    <location>
        <begin position="1"/>
        <end position="15"/>
    </location>
</feature>
<feature type="region of interest" description="Disordered" evidence="1">
    <location>
        <begin position="407"/>
        <end position="426"/>
    </location>
</feature>
<feature type="compositionally biased region" description="Gly residues" evidence="1">
    <location>
        <begin position="380"/>
        <end position="389"/>
    </location>
</feature>
<feature type="compositionally biased region" description="Acidic residues" evidence="1">
    <location>
        <begin position="44"/>
        <end position="56"/>
    </location>
</feature>
<protein>
    <submittedName>
        <fullName evidence="2">tRNA modification GTPase MnmE</fullName>
    </submittedName>
</protein>
<dbReference type="EMBL" id="JAHWGI010001329">
    <property type="protein sequence ID" value="KAK3928419.1"/>
    <property type="molecule type" value="Genomic_DNA"/>
</dbReference>
<comment type="caution">
    <text evidence="2">The sequence shown here is derived from an EMBL/GenBank/DDBJ whole genome shotgun (WGS) entry which is preliminary data.</text>
</comment>
<dbReference type="AlphaFoldDB" id="A0AAE1HVX5"/>
<dbReference type="Proteomes" id="UP001219518">
    <property type="component" value="Unassembled WGS sequence"/>
</dbReference>
<evidence type="ECO:0000256" key="1">
    <source>
        <dbReference type="SAM" id="MobiDB-lite"/>
    </source>
</evidence>
<evidence type="ECO:0000313" key="3">
    <source>
        <dbReference type="Proteomes" id="UP001219518"/>
    </source>
</evidence>
<feature type="compositionally biased region" description="Low complexity" evidence="1">
    <location>
        <begin position="273"/>
        <end position="288"/>
    </location>
</feature>
<name>A0AAE1HVX5_9NEOP</name>
<feature type="region of interest" description="Disordered" evidence="1">
    <location>
        <begin position="1"/>
        <end position="59"/>
    </location>
</feature>
<sequence>MQATFALVASVAAADPPGPGPAPAAKPSSLSAVEDRHDIPDIPDLQDVDSDSEAEASDTKMMAASGGAGAGMHGHGKFFQDFYSLQYGPRQVEFGHVCEDPNEWEQRFERKDLDKDHHQGQVCVFMSVPPSSPRLSICLPVLPARRYGHHDGKDHYENGFRRGNEHHFHERHEKGAPKHGHFTTKVRWGDKHGGYGEHYWDYNHGGHHDGGDSAPVPDILEHPDEDRRPQFKRQSAYDQAGAASSTGAGGEAAAAKPGRSRAYRKKYVRPTSTPAAPTHPVPRARTTPRPQPYRQPPPPPAAATAQQQPLSKSTKSATFFTPDFPPGGMFQSAAAAAGLGPRMARQTPGQADSPAQLGHAVKGQQQQQQQQQQRAQPGGQPKGQGGAGAAGPQVTAALVRRLAFDPRTGRVHDEDTGQVFVLQPVS</sequence>
<feature type="compositionally biased region" description="Basic residues" evidence="1">
    <location>
        <begin position="258"/>
        <end position="268"/>
    </location>
</feature>
<feature type="compositionally biased region" description="Low complexity" evidence="1">
    <location>
        <begin position="240"/>
        <end position="255"/>
    </location>
</feature>